<protein>
    <submittedName>
        <fullName evidence="2">Uncharacterized protein</fullName>
    </submittedName>
</protein>
<sequence length="177" mass="18008">MPDHADVTPALAPPVRRARAWVDAGHLGLPRSVNIECLNGTLGDAVDLARALTGCEPIEVYAEGTPTALVASLLMTHGVVASLVVADAPGLTSITARLIGSHAHTEIDLAAPVVRRHGPDGVRLLPVEAAPTGGSRGHTPHDAAIAAAHQSIATGQPVAVPQEAPDDGHGQPPGQPR</sequence>
<reference evidence="2" key="2">
    <citation type="submission" date="2020-09" db="EMBL/GenBank/DDBJ databases">
        <authorList>
            <person name="Sun Q."/>
            <person name="Ohkuma M."/>
        </authorList>
    </citation>
    <scope>NUCLEOTIDE SEQUENCE</scope>
    <source>
        <strain evidence="2">JCM 19831</strain>
    </source>
</reference>
<feature type="region of interest" description="Disordered" evidence="1">
    <location>
        <begin position="151"/>
        <end position="177"/>
    </location>
</feature>
<evidence type="ECO:0000313" key="3">
    <source>
        <dbReference type="Proteomes" id="UP000642070"/>
    </source>
</evidence>
<proteinExistence type="predicted"/>
<organism evidence="2 3">
    <name type="scientific">Dactylosporangium sucinum</name>
    <dbReference type="NCBI Taxonomy" id="1424081"/>
    <lineage>
        <taxon>Bacteria</taxon>
        <taxon>Bacillati</taxon>
        <taxon>Actinomycetota</taxon>
        <taxon>Actinomycetes</taxon>
        <taxon>Micromonosporales</taxon>
        <taxon>Micromonosporaceae</taxon>
        <taxon>Dactylosporangium</taxon>
    </lineage>
</organism>
<dbReference type="EMBL" id="BMPI01000019">
    <property type="protein sequence ID" value="GGM35898.1"/>
    <property type="molecule type" value="Genomic_DNA"/>
</dbReference>
<evidence type="ECO:0000313" key="2">
    <source>
        <dbReference type="EMBL" id="GGM35898.1"/>
    </source>
</evidence>
<accession>A0A917WVE7</accession>
<dbReference type="RefSeq" id="WP_190251559.1">
    <property type="nucleotide sequence ID" value="NZ_BMPI01000019.1"/>
</dbReference>
<reference evidence="2" key="1">
    <citation type="journal article" date="2014" name="Int. J. Syst. Evol. Microbiol.">
        <title>Complete genome sequence of Corynebacterium casei LMG S-19264T (=DSM 44701T), isolated from a smear-ripened cheese.</title>
        <authorList>
            <consortium name="US DOE Joint Genome Institute (JGI-PGF)"/>
            <person name="Walter F."/>
            <person name="Albersmeier A."/>
            <person name="Kalinowski J."/>
            <person name="Ruckert C."/>
        </authorList>
    </citation>
    <scope>NUCLEOTIDE SEQUENCE</scope>
    <source>
        <strain evidence="2">JCM 19831</strain>
    </source>
</reference>
<name>A0A917WVE7_9ACTN</name>
<keyword evidence="3" id="KW-1185">Reference proteome</keyword>
<comment type="caution">
    <text evidence="2">The sequence shown here is derived from an EMBL/GenBank/DDBJ whole genome shotgun (WGS) entry which is preliminary data.</text>
</comment>
<dbReference type="Proteomes" id="UP000642070">
    <property type="component" value="Unassembled WGS sequence"/>
</dbReference>
<evidence type="ECO:0000256" key="1">
    <source>
        <dbReference type="SAM" id="MobiDB-lite"/>
    </source>
</evidence>
<dbReference type="SUPFAM" id="SSF55347">
    <property type="entry name" value="Glyceraldehyde-3-phosphate dehydrogenase-like, C-terminal domain"/>
    <property type="match status" value="1"/>
</dbReference>
<dbReference type="Gene3D" id="3.30.360.10">
    <property type="entry name" value="Dihydrodipicolinate Reductase, domain 2"/>
    <property type="match status" value="1"/>
</dbReference>
<gene>
    <name evidence="2" type="ORF">GCM10007977_041680</name>
</gene>
<dbReference type="AlphaFoldDB" id="A0A917WVE7"/>